<dbReference type="GO" id="GO:0006629">
    <property type="term" value="P:lipid metabolic process"/>
    <property type="evidence" value="ECO:0007669"/>
    <property type="project" value="InterPro"/>
</dbReference>
<gene>
    <name evidence="8" type="ORF">HGA08_03510</name>
</gene>
<feature type="domain" description="Phosphatidylinositol-specific phospholipase C X" evidence="7">
    <location>
        <begin position="125"/>
        <end position="195"/>
    </location>
</feature>
<evidence type="ECO:0000256" key="2">
    <source>
        <dbReference type="ARBA" id="ARBA00012581"/>
    </source>
</evidence>
<evidence type="ECO:0000313" key="9">
    <source>
        <dbReference type="Proteomes" id="UP000565711"/>
    </source>
</evidence>
<dbReference type="RefSeq" id="WP_067868555.1">
    <property type="nucleotide sequence ID" value="NZ_JAAXOP010000002.1"/>
</dbReference>
<dbReference type="InterPro" id="IPR051057">
    <property type="entry name" value="PI-PLC_domain"/>
</dbReference>
<feature type="region of interest" description="Disordered" evidence="6">
    <location>
        <begin position="40"/>
        <end position="63"/>
    </location>
</feature>
<evidence type="ECO:0000256" key="1">
    <source>
        <dbReference type="ARBA" id="ARBA00001316"/>
    </source>
</evidence>
<evidence type="ECO:0000256" key="6">
    <source>
        <dbReference type="SAM" id="MobiDB-lite"/>
    </source>
</evidence>
<name>A0A846XW14_9NOCA</name>
<dbReference type="InterPro" id="IPR000909">
    <property type="entry name" value="PLipase_C_PInositol-sp_X_dom"/>
</dbReference>
<dbReference type="SUPFAM" id="SSF51695">
    <property type="entry name" value="PLC-like phosphodiesterases"/>
    <property type="match status" value="1"/>
</dbReference>
<dbReference type="Gene3D" id="3.20.20.190">
    <property type="entry name" value="Phosphatidylinositol (PI) phosphodiesterase"/>
    <property type="match status" value="1"/>
</dbReference>
<dbReference type="GO" id="GO:0004436">
    <property type="term" value="F:phosphatidylinositol diacylglycerol-lyase activity"/>
    <property type="evidence" value="ECO:0007669"/>
    <property type="project" value="UniProtKB-EC"/>
</dbReference>
<dbReference type="EMBL" id="JAAXOP010000002">
    <property type="protein sequence ID" value="NKY49278.1"/>
    <property type="molecule type" value="Genomic_DNA"/>
</dbReference>
<dbReference type="Pfam" id="PF00388">
    <property type="entry name" value="PI-PLC-X"/>
    <property type="match status" value="1"/>
</dbReference>
<evidence type="ECO:0000256" key="5">
    <source>
        <dbReference type="ARBA" id="ARBA00030782"/>
    </source>
</evidence>
<dbReference type="EC" id="4.6.1.13" evidence="2"/>
<dbReference type="PANTHER" id="PTHR13593:SF113">
    <property type="entry name" value="SI:DKEY-266F7.9"/>
    <property type="match status" value="1"/>
</dbReference>
<organism evidence="8 9">
    <name type="scientific">Nocardia vermiculata</name>
    <dbReference type="NCBI Taxonomy" id="257274"/>
    <lineage>
        <taxon>Bacteria</taxon>
        <taxon>Bacillati</taxon>
        <taxon>Actinomycetota</taxon>
        <taxon>Actinomycetes</taxon>
        <taxon>Mycobacteriales</taxon>
        <taxon>Nocardiaceae</taxon>
        <taxon>Nocardia</taxon>
    </lineage>
</organism>
<proteinExistence type="predicted"/>
<sequence>MWGGELLENARKSAWIVTVAVLTGLAPTGCATTTEQAAQPVAAAQPAGPEAAGMPRADTGAKDHLDTARHPEWMSALPDDVSLSTLSIPGTHDTLSIHGGKAGPAVLTQENFDTGCAQPDLRCPSVQTLNTQLESGIRALDIRVRRDEAGNLAVQHGDFYQQSNFDDALRVTSEFLARHPGETVLMRVKAECTNDGAPFRCADAGGLPPDSGLIDRYLDAQPRVWRPAASGPVPVPRLGEVRGALVVMCADGVDERGLPLAVQDLWDGPSREEKWAAVAAHLDRAEANDGRTLSVNYLSASGVPDPRKFPGRYADYENQQALDLLRSQPTLATGVLMMDFPGPALVGEIIGHNPH</sequence>
<dbReference type="CDD" id="cd08586">
    <property type="entry name" value="PI-PLCc_BcPLC_like"/>
    <property type="match status" value="1"/>
</dbReference>
<evidence type="ECO:0000256" key="4">
    <source>
        <dbReference type="ARBA" id="ARBA00030474"/>
    </source>
</evidence>
<reference evidence="8 9" key="1">
    <citation type="submission" date="2020-04" db="EMBL/GenBank/DDBJ databases">
        <title>MicrobeNet Type strains.</title>
        <authorList>
            <person name="Nicholson A.C."/>
        </authorList>
    </citation>
    <scope>NUCLEOTIDE SEQUENCE [LARGE SCALE GENOMIC DNA]</scope>
    <source>
        <strain evidence="8 9">JCM 12354</strain>
    </source>
</reference>
<dbReference type="PANTHER" id="PTHR13593">
    <property type="match status" value="1"/>
</dbReference>
<feature type="compositionally biased region" description="Low complexity" evidence="6">
    <location>
        <begin position="40"/>
        <end position="53"/>
    </location>
</feature>
<keyword evidence="9" id="KW-1185">Reference proteome</keyword>
<dbReference type="InterPro" id="IPR017946">
    <property type="entry name" value="PLC-like_Pdiesterase_TIM-brl"/>
</dbReference>
<evidence type="ECO:0000313" key="8">
    <source>
        <dbReference type="EMBL" id="NKY49278.1"/>
    </source>
</evidence>
<evidence type="ECO:0000256" key="3">
    <source>
        <dbReference type="ARBA" id="ARBA00019758"/>
    </source>
</evidence>
<protein>
    <recommendedName>
        <fullName evidence="3">1-phosphatidylinositol phosphodiesterase</fullName>
        <ecNumber evidence="2">4.6.1.13</ecNumber>
    </recommendedName>
    <alternativeName>
        <fullName evidence="4">Phosphatidylinositol diacylglycerol-lyase</fullName>
    </alternativeName>
    <alternativeName>
        <fullName evidence="5">Phosphatidylinositol-specific phospholipase C</fullName>
    </alternativeName>
</protein>
<dbReference type="PROSITE" id="PS50007">
    <property type="entry name" value="PIPLC_X_DOMAIN"/>
    <property type="match status" value="1"/>
</dbReference>
<dbReference type="AlphaFoldDB" id="A0A846XW14"/>
<comment type="caution">
    <text evidence="8">The sequence shown here is derived from an EMBL/GenBank/DDBJ whole genome shotgun (WGS) entry which is preliminary data.</text>
</comment>
<accession>A0A846XW14</accession>
<dbReference type="Proteomes" id="UP000565711">
    <property type="component" value="Unassembled WGS sequence"/>
</dbReference>
<evidence type="ECO:0000259" key="7">
    <source>
        <dbReference type="Pfam" id="PF00388"/>
    </source>
</evidence>
<dbReference type="GO" id="GO:0008081">
    <property type="term" value="F:phosphoric diester hydrolase activity"/>
    <property type="evidence" value="ECO:0007669"/>
    <property type="project" value="InterPro"/>
</dbReference>
<comment type="catalytic activity">
    <reaction evidence="1">
        <text>a 1,2-diacyl-sn-glycero-3-phospho-(1D-myo-inositol) = 1D-myo-inositol 1,2-cyclic phosphate + a 1,2-diacyl-sn-glycerol</text>
        <dbReference type="Rhea" id="RHEA:17093"/>
        <dbReference type="ChEBI" id="CHEBI:17815"/>
        <dbReference type="ChEBI" id="CHEBI:57880"/>
        <dbReference type="ChEBI" id="CHEBI:58484"/>
        <dbReference type="EC" id="4.6.1.13"/>
    </reaction>
</comment>